<accession>A0A5E4PHT7</accession>
<keyword evidence="2" id="KW-1185">Reference proteome</keyword>
<dbReference type="EMBL" id="LR699119">
    <property type="protein sequence ID" value="VVC76017.1"/>
    <property type="molecule type" value="Genomic_DNA"/>
</dbReference>
<sequence>METKFNRLKKYMLAENWVEALRLAAKFPQLGEHKRDITTAWAAYISPEFYIQLGKDPNMLFDNGIKALKARYKI</sequence>
<dbReference type="RefSeq" id="WP_148339272.1">
    <property type="nucleotide sequence ID" value="NZ_LR699119.1"/>
</dbReference>
<evidence type="ECO:0000313" key="2">
    <source>
        <dbReference type="Proteomes" id="UP000324194"/>
    </source>
</evidence>
<dbReference type="Proteomes" id="UP000324194">
    <property type="component" value="Chromosome 1"/>
</dbReference>
<dbReference type="AlphaFoldDB" id="A0A5E4PHT7"/>
<dbReference type="OrthoDB" id="7067774at2"/>
<dbReference type="KEGG" id="asip:AQUSIP_13180"/>
<gene>
    <name evidence="1" type="ORF">AQUSIP_13180</name>
</gene>
<proteinExistence type="predicted"/>
<name>A0A5E4PHT7_9COXI</name>
<reference evidence="1 2" key="1">
    <citation type="submission" date="2019-08" db="EMBL/GenBank/DDBJ databases">
        <authorList>
            <person name="Guy L."/>
        </authorList>
    </citation>
    <scope>NUCLEOTIDE SEQUENCE [LARGE SCALE GENOMIC DNA]</scope>
    <source>
        <strain evidence="1 2">SGT-108</strain>
    </source>
</reference>
<evidence type="ECO:0000313" key="1">
    <source>
        <dbReference type="EMBL" id="VVC76017.1"/>
    </source>
</evidence>
<organism evidence="1 2">
    <name type="scientific">Aquicella siphonis</name>
    <dbReference type="NCBI Taxonomy" id="254247"/>
    <lineage>
        <taxon>Bacteria</taxon>
        <taxon>Pseudomonadati</taxon>
        <taxon>Pseudomonadota</taxon>
        <taxon>Gammaproteobacteria</taxon>
        <taxon>Legionellales</taxon>
        <taxon>Coxiellaceae</taxon>
        <taxon>Aquicella</taxon>
    </lineage>
</organism>
<protein>
    <submittedName>
        <fullName evidence="1">Uncharacterized protein</fullName>
    </submittedName>
</protein>